<proteinExistence type="predicted"/>
<comment type="caution">
    <text evidence="1">The sequence shown here is derived from an EMBL/GenBank/DDBJ whole genome shotgun (WGS) entry which is preliminary data.</text>
</comment>
<dbReference type="AlphaFoldDB" id="A0A9D1INS8"/>
<dbReference type="Pfam" id="PF11122">
    <property type="entry name" value="Spore-coat_CotD"/>
    <property type="match status" value="1"/>
</dbReference>
<dbReference type="InterPro" id="IPR020108">
    <property type="entry name" value="Spore_coat_CotD"/>
</dbReference>
<name>A0A9D1INS8_9FIRM</name>
<reference evidence="1" key="1">
    <citation type="submission" date="2020-10" db="EMBL/GenBank/DDBJ databases">
        <authorList>
            <person name="Gilroy R."/>
        </authorList>
    </citation>
    <scope>NUCLEOTIDE SEQUENCE</scope>
    <source>
        <strain evidence="1">CHK193-30670</strain>
    </source>
</reference>
<dbReference type="EMBL" id="DVMT01000051">
    <property type="protein sequence ID" value="HIU40652.1"/>
    <property type="molecule type" value="Genomic_DNA"/>
</dbReference>
<reference evidence="1" key="2">
    <citation type="journal article" date="2021" name="PeerJ">
        <title>Extensive microbial diversity within the chicken gut microbiome revealed by metagenomics and culture.</title>
        <authorList>
            <person name="Gilroy R."/>
            <person name="Ravi A."/>
            <person name="Getino M."/>
            <person name="Pursley I."/>
            <person name="Horton D.L."/>
            <person name="Alikhan N.F."/>
            <person name="Baker D."/>
            <person name="Gharbi K."/>
            <person name="Hall N."/>
            <person name="Watson M."/>
            <person name="Adriaenssens E.M."/>
            <person name="Foster-Nyarko E."/>
            <person name="Jarju S."/>
            <person name="Secka A."/>
            <person name="Antonio M."/>
            <person name="Oren A."/>
            <person name="Chaudhuri R.R."/>
            <person name="La Ragione R."/>
            <person name="Hildebrand F."/>
            <person name="Pallen M.J."/>
        </authorList>
    </citation>
    <scope>NUCLEOTIDE SEQUENCE</scope>
    <source>
        <strain evidence="1">CHK193-30670</strain>
    </source>
</reference>
<protein>
    <submittedName>
        <fullName evidence="1">Uncharacterized protein</fullName>
    </submittedName>
</protein>
<evidence type="ECO:0000313" key="2">
    <source>
        <dbReference type="Proteomes" id="UP000824074"/>
    </source>
</evidence>
<accession>A0A9D1INS8</accession>
<sequence length="91" mass="10477">MFFNNKKCCGQTGWQQETCCGMEHCGCAPIVEPTIERCVERNICHQIEHICPIHTRIINNHIFEHSYRPEYTCSEENTVTNIDPGCSGQNF</sequence>
<gene>
    <name evidence="1" type="ORF">IAB68_05070</name>
</gene>
<evidence type="ECO:0000313" key="1">
    <source>
        <dbReference type="EMBL" id="HIU40652.1"/>
    </source>
</evidence>
<dbReference type="Proteomes" id="UP000824074">
    <property type="component" value="Unassembled WGS sequence"/>
</dbReference>
<organism evidence="1 2">
    <name type="scientific">Candidatus Aphodocola excrementigallinarum</name>
    <dbReference type="NCBI Taxonomy" id="2840670"/>
    <lineage>
        <taxon>Bacteria</taxon>
        <taxon>Bacillati</taxon>
        <taxon>Bacillota</taxon>
        <taxon>Bacilli</taxon>
        <taxon>Candidatus Aphodocola</taxon>
    </lineage>
</organism>